<evidence type="ECO:0000256" key="1">
    <source>
        <dbReference type="SAM" id="Phobius"/>
    </source>
</evidence>
<feature type="transmembrane region" description="Helical" evidence="1">
    <location>
        <begin position="165"/>
        <end position="186"/>
    </location>
</feature>
<proteinExistence type="predicted"/>
<feature type="transmembrane region" description="Helical" evidence="1">
    <location>
        <begin position="71"/>
        <end position="90"/>
    </location>
</feature>
<organism evidence="2 3">
    <name type="scientific">Eubacterium coprostanoligenes</name>
    <dbReference type="NCBI Taxonomy" id="290054"/>
    <lineage>
        <taxon>Bacteria</taxon>
        <taxon>Bacillati</taxon>
        <taxon>Bacillota</taxon>
        <taxon>Clostridia</taxon>
        <taxon>Eubacteriales</taxon>
        <taxon>Eubacteriaceae</taxon>
        <taxon>Eubacterium</taxon>
    </lineage>
</organism>
<feature type="transmembrane region" description="Helical" evidence="1">
    <location>
        <begin position="43"/>
        <end position="64"/>
    </location>
</feature>
<evidence type="ECO:0000313" key="2">
    <source>
        <dbReference type="EMBL" id="SJZ51640.1"/>
    </source>
</evidence>
<gene>
    <name evidence="2" type="ORF">SAMN02745114_00817</name>
</gene>
<protein>
    <submittedName>
        <fullName evidence="2">Uncharacterized protein</fullName>
    </submittedName>
</protein>
<dbReference type="STRING" id="290054.SAMN02745114_00817"/>
<sequence length="295" mass="33553">MKTLFKNFLPFVSYWAFAGIFLLLPALVFSFVSNTTTETDKSILSFSCIISCLVFIVCNILIGLKCKLKEFLTGFILLEIQLGVFAVLIFTSDFYQTFAPFNIIFGNAKYLFLNEIFALVFSLLLPLSVFIGYCLQKKNIFVGKSKTNSNAKTLSKTILKNTFSILTYWILVFFFVFSIPVFSVFVPENINTHLNIILLCVFIILFVLFTFVIGFKQKLSEFIGGFVLLELQLLVFGILIFAKGYNNLIYFNIPYCCFEMMHINGVLSLILSLLLPTVSTFSGYFVQKKANDDSK</sequence>
<name>A0A1T4LAI8_9FIRM</name>
<evidence type="ECO:0000313" key="3">
    <source>
        <dbReference type="Proteomes" id="UP000190657"/>
    </source>
</evidence>
<accession>A0A1T4LAI8</accession>
<feature type="transmembrane region" description="Helical" evidence="1">
    <location>
        <begin position="192"/>
        <end position="215"/>
    </location>
</feature>
<dbReference type="Proteomes" id="UP000190657">
    <property type="component" value="Unassembled WGS sequence"/>
</dbReference>
<feature type="transmembrane region" description="Helical" evidence="1">
    <location>
        <begin position="12"/>
        <end position="31"/>
    </location>
</feature>
<dbReference type="AlphaFoldDB" id="A0A1T4LAI8"/>
<feature type="transmembrane region" description="Helical" evidence="1">
    <location>
        <begin position="222"/>
        <end position="242"/>
    </location>
</feature>
<keyword evidence="1" id="KW-1133">Transmembrane helix</keyword>
<keyword evidence="3" id="KW-1185">Reference proteome</keyword>
<keyword evidence="1" id="KW-0812">Transmembrane</keyword>
<feature type="transmembrane region" description="Helical" evidence="1">
    <location>
        <begin position="110"/>
        <end position="135"/>
    </location>
</feature>
<keyword evidence="1" id="KW-0472">Membrane</keyword>
<dbReference type="EMBL" id="FUWW01000007">
    <property type="protein sequence ID" value="SJZ51640.1"/>
    <property type="molecule type" value="Genomic_DNA"/>
</dbReference>
<reference evidence="2 3" key="1">
    <citation type="submission" date="2017-02" db="EMBL/GenBank/DDBJ databases">
        <authorList>
            <person name="Peterson S.W."/>
        </authorList>
    </citation>
    <scope>NUCLEOTIDE SEQUENCE [LARGE SCALE GENOMIC DNA]</scope>
    <source>
        <strain evidence="2 3">ATCC 51222</strain>
    </source>
</reference>
<feature type="transmembrane region" description="Helical" evidence="1">
    <location>
        <begin position="262"/>
        <end position="286"/>
    </location>
</feature>